<dbReference type="InterPro" id="IPR012737">
    <property type="entry name" value="DhaK_L_YcgS"/>
</dbReference>
<dbReference type="GO" id="GO:0004371">
    <property type="term" value="F:glycerone kinase activity"/>
    <property type="evidence" value="ECO:0007669"/>
    <property type="project" value="InterPro"/>
</dbReference>
<accession>A0A0L8LDU3</accession>
<evidence type="ECO:0000256" key="2">
    <source>
        <dbReference type="ARBA" id="ARBA00022777"/>
    </source>
</evidence>
<dbReference type="SMART" id="SM01120">
    <property type="entry name" value="Dak2"/>
    <property type="match status" value="1"/>
</dbReference>
<dbReference type="NCBIfam" id="TIGR02365">
    <property type="entry name" value="dha_L_ycgS"/>
    <property type="match status" value="1"/>
</dbReference>
<dbReference type="RefSeq" id="WP_051786939.1">
    <property type="nucleotide sequence ID" value="NZ_LGUP01000014.1"/>
</dbReference>
<reference evidence="4 5" key="1">
    <citation type="submission" date="2015-06" db="EMBL/GenBank/DDBJ databases">
        <authorList>
            <person name="Hoefler B.C."/>
            <person name="Straight P.D."/>
        </authorList>
    </citation>
    <scope>NUCLEOTIDE SEQUENCE [LARGE SCALE GENOMIC DNA]</scope>
    <source>
        <strain evidence="4 5">NRRL 3427</strain>
    </source>
</reference>
<feature type="domain" description="DhaL" evidence="3">
    <location>
        <begin position="5"/>
        <end position="205"/>
    </location>
</feature>
<sequence length="226" mass="23189">MQDDALARAWLRGFARAVEEDEEKLTALDSAIGDGDHGINMRRGTAQVRRMLLRDRAATESSGELLGEAGLLLRDHVGGAAGVLYGSAFQAIGAALGDRTGVAQLGDALQAGLDAVVRLGAAAAGDKTMVDAYGPAVTSFRAVCSQGGNLGEATTAAAAAAEAGARTTIPMQARKGRASYLGYRSIGHLDPGAASTAMLFRTLAEEVTAGPERDLSFVRIACMPGV</sequence>
<dbReference type="InterPro" id="IPR036117">
    <property type="entry name" value="DhaL_dom_sf"/>
</dbReference>
<evidence type="ECO:0000313" key="5">
    <source>
        <dbReference type="Proteomes" id="UP000037023"/>
    </source>
</evidence>
<evidence type="ECO:0000259" key="3">
    <source>
        <dbReference type="PROSITE" id="PS51480"/>
    </source>
</evidence>
<proteinExistence type="predicted"/>
<dbReference type="Gene3D" id="1.25.40.340">
    <property type="match status" value="1"/>
</dbReference>
<dbReference type="GO" id="GO:0005829">
    <property type="term" value="C:cytosol"/>
    <property type="evidence" value="ECO:0007669"/>
    <property type="project" value="TreeGrafter"/>
</dbReference>
<keyword evidence="2" id="KW-0418">Kinase</keyword>
<dbReference type="InterPro" id="IPR050861">
    <property type="entry name" value="Dihydroxyacetone_Kinase"/>
</dbReference>
<protein>
    <recommendedName>
        <fullName evidence="3">DhaL domain-containing protein</fullName>
    </recommendedName>
</protein>
<dbReference type="PANTHER" id="PTHR28629">
    <property type="entry name" value="TRIOKINASE/FMN CYCLASE"/>
    <property type="match status" value="1"/>
</dbReference>
<dbReference type="PANTHER" id="PTHR28629:SF4">
    <property type="entry name" value="TRIOKINASE_FMN CYCLASE"/>
    <property type="match status" value="1"/>
</dbReference>
<evidence type="ECO:0000313" key="4">
    <source>
        <dbReference type="EMBL" id="KOG36181.1"/>
    </source>
</evidence>
<organism evidence="4 5">
    <name type="scientific">Streptomyces viridochromogenes</name>
    <dbReference type="NCBI Taxonomy" id="1938"/>
    <lineage>
        <taxon>Bacteria</taxon>
        <taxon>Bacillati</taxon>
        <taxon>Actinomycetota</taxon>
        <taxon>Actinomycetes</taxon>
        <taxon>Kitasatosporales</taxon>
        <taxon>Streptomycetaceae</taxon>
        <taxon>Streptomyces</taxon>
    </lineage>
</organism>
<gene>
    <name evidence="4" type="ORF">ADK34_03200</name>
</gene>
<keyword evidence="1" id="KW-0808">Transferase</keyword>
<dbReference type="EMBL" id="LGUP01000014">
    <property type="protein sequence ID" value="KOG36181.1"/>
    <property type="molecule type" value="Genomic_DNA"/>
</dbReference>
<evidence type="ECO:0000256" key="1">
    <source>
        <dbReference type="ARBA" id="ARBA00022679"/>
    </source>
</evidence>
<dbReference type="FunFam" id="1.25.40.340:FF:000002">
    <property type="entry name" value="Dihydroxyacetone kinase, L subunit"/>
    <property type="match status" value="1"/>
</dbReference>
<dbReference type="SUPFAM" id="SSF101473">
    <property type="entry name" value="DhaL-like"/>
    <property type="match status" value="1"/>
</dbReference>
<dbReference type="Proteomes" id="UP000037023">
    <property type="component" value="Unassembled WGS sequence"/>
</dbReference>
<dbReference type="AlphaFoldDB" id="A0A0L8LDU3"/>
<comment type="caution">
    <text evidence="4">The sequence shown here is derived from an EMBL/GenBank/DDBJ whole genome shotgun (WGS) entry which is preliminary data.</text>
</comment>
<dbReference type="PROSITE" id="PS51480">
    <property type="entry name" value="DHAL"/>
    <property type="match status" value="1"/>
</dbReference>
<dbReference type="InterPro" id="IPR004007">
    <property type="entry name" value="DhaL_dom"/>
</dbReference>
<dbReference type="Pfam" id="PF02734">
    <property type="entry name" value="Dak2"/>
    <property type="match status" value="1"/>
</dbReference>
<dbReference type="OrthoDB" id="9800291at2"/>
<name>A0A0L8LDU3_STRVR</name>
<dbReference type="GO" id="GO:0019563">
    <property type="term" value="P:glycerol catabolic process"/>
    <property type="evidence" value="ECO:0007669"/>
    <property type="project" value="TreeGrafter"/>
</dbReference>
<dbReference type="PATRIC" id="fig|1938.6.peg.701"/>